<sequence length="230" mass="25641">MGNAVAHRTPEPGSELEPQSESACSPEEWQGSRQPVRQLIRRRLWQTFGPAVVVAALGVIGVICVWIVRDTIGRPLFPDGISPWEYVLIAVGLLVLGSIGWLALHSVIVQLPYDMVGVRTDDDFPLRLVRKPHDNRDLELEDPDFLVSAILFSGNLNRVFKVLELDGGEADVCWTIMQVSDGRLRVVSRDCVDTGTRLACAEQYTTDDLTGIPLDDNCEYDQRNSMLIVR</sequence>
<keyword evidence="2" id="KW-1133">Transmembrane helix</keyword>
<dbReference type="Proteomes" id="UP000029108">
    <property type="component" value="Unassembled WGS sequence"/>
</dbReference>
<keyword evidence="2" id="KW-0472">Membrane</keyword>
<protein>
    <submittedName>
        <fullName evidence="3">Uncharacterized protein</fullName>
    </submittedName>
</protein>
<feature type="transmembrane region" description="Helical" evidence="2">
    <location>
        <begin position="47"/>
        <end position="68"/>
    </location>
</feature>
<accession>A0A086ZW42</accession>
<proteinExistence type="predicted"/>
<evidence type="ECO:0000256" key="2">
    <source>
        <dbReference type="SAM" id="Phobius"/>
    </source>
</evidence>
<evidence type="ECO:0000313" key="4">
    <source>
        <dbReference type="Proteomes" id="UP000029108"/>
    </source>
</evidence>
<comment type="caution">
    <text evidence="3">The sequence shown here is derived from an EMBL/GenBank/DDBJ whole genome shotgun (WGS) entry which is preliminary data.</text>
</comment>
<dbReference type="EMBL" id="JGYN01000013">
    <property type="protein sequence ID" value="KFI50742.1"/>
    <property type="molecule type" value="Genomic_DNA"/>
</dbReference>
<evidence type="ECO:0000313" key="3">
    <source>
        <dbReference type="EMBL" id="KFI50742.1"/>
    </source>
</evidence>
<name>A0A086ZW42_9BIFI</name>
<feature type="region of interest" description="Disordered" evidence="1">
    <location>
        <begin position="1"/>
        <end position="28"/>
    </location>
</feature>
<feature type="transmembrane region" description="Helical" evidence="2">
    <location>
        <begin position="88"/>
        <end position="109"/>
    </location>
</feature>
<dbReference type="OrthoDB" id="9802055at2"/>
<keyword evidence="4" id="KW-1185">Reference proteome</keyword>
<dbReference type="RefSeq" id="WP_033494392.1">
    <property type="nucleotide sequence ID" value="NZ_JDUU01000014.1"/>
</dbReference>
<reference evidence="3 4" key="1">
    <citation type="submission" date="2014-03" db="EMBL/GenBank/DDBJ databases">
        <title>Genomics of Bifidobacteria.</title>
        <authorList>
            <person name="Ventura M."/>
            <person name="Milani C."/>
            <person name="Lugli G.A."/>
        </authorList>
    </citation>
    <scope>NUCLEOTIDE SEQUENCE [LARGE SCALE GENOMIC DNA]</scope>
    <source>
        <strain evidence="3 4">DSM 23969</strain>
    </source>
</reference>
<evidence type="ECO:0000256" key="1">
    <source>
        <dbReference type="SAM" id="MobiDB-lite"/>
    </source>
</evidence>
<dbReference type="AlphaFoldDB" id="A0A086ZW42"/>
<gene>
    <name evidence="3" type="ORF">BBIA_1534</name>
</gene>
<organism evidence="3 4">
    <name type="scientific">Bifidobacterium biavatii DSM 23969</name>
    <dbReference type="NCBI Taxonomy" id="1437608"/>
    <lineage>
        <taxon>Bacteria</taxon>
        <taxon>Bacillati</taxon>
        <taxon>Actinomycetota</taxon>
        <taxon>Actinomycetes</taxon>
        <taxon>Bifidobacteriales</taxon>
        <taxon>Bifidobacteriaceae</taxon>
        <taxon>Bifidobacterium</taxon>
    </lineage>
</organism>
<keyword evidence="2" id="KW-0812">Transmembrane</keyword>